<feature type="domain" description="Protein kinase" evidence="9">
    <location>
        <begin position="332"/>
        <end position="599"/>
    </location>
</feature>
<dbReference type="SUPFAM" id="SSF56112">
    <property type="entry name" value="Protein kinase-like (PK-like)"/>
    <property type="match status" value="1"/>
</dbReference>
<dbReference type="GO" id="GO:0004672">
    <property type="term" value="F:protein kinase activity"/>
    <property type="evidence" value="ECO:0007669"/>
    <property type="project" value="InterPro"/>
</dbReference>
<feature type="chain" id="PRO_5037768059" description="Protein kinase domain-containing protein" evidence="8">
    <location>
        <begin position="24"/>
        <end position="633"/>
    </location>
</feature>
<dbReference type="Gene3D" id="3.30.200.20">
    <property type="entry name" value="Phosphorylase Kinase, domain 1"/>
    <property type="match status" value="1"/>
</dbReference>
<keyword evidence="8" id="KW-0732">Signal</keyword>
<protein>
    <recommendedName>
        <fullName evidence="9">Protein kinase domain-containing protein</fullName>
    </recommendedName>
</protein>
<feature type="signal peptide" evidence="8">
    <location>
        <begin position="1"/>
        <end position="23"/>
    </location>
</feature>
<dbReference type="Pfam" id="PF00560">
    <property type="entry name" value="LRR_1"/>
    <property type="match status" value="1"/>
</dbReference>
<feature type="region of interest" description="Disordered" evidence="7">
    <location>
        <begin position="610"/>
        <end position="633"/>
    </location>
</feature>
<evidence type="ECO:0000313" key="11">
    <source>
        <dbReference type="Proteomes" id="UP000813462"/>
    </source>
</evidence>
<dbReference type="PANTHER" id="PTHR48007">
    <property type="entry name" value="LEUCINE-RICH REPEAT RECEPTOR-LIKE PROTEIN KINASE PXC1"/>
    <property type="match status" value="1"/>
</dbReference>
<dbReference type="InterPro" id="IPR013210">
    <property type="entry name" value="LRR_N_plant-typ"/>
</dbReference>
<dbReference type="InterPro" id="IPR046959">
    <property type="entry name" value="PRK1-6/SRF4-like"/>
</dbReference>
<organism evidence="10 11">
    <name type="scientific">Ziziphus jujuba var. spinosa</name>
    <dbReference type="NCBI Taxonomy" id="714518"/>
    <lineage>
        <taxon>Eukaryota</taxon>
        <taxon>Viridiplantae</taxon>
        <taxon>Streptophyta</taxon>
        <taxon>Embryophyta</taxon>
        <taxon>Tracheophyta</taxon>
        <taxon>Spermatophyta</taxon>
        <taxon>Magnoliopsida</taxon>
        <taxon>eudicotyledons</taxon>
        <taxon>Gunneridae</taxon>
        <taxon>Pentapetalae</taxon>
        <taxon>rosids</taxon>
        <taxon>fabids</taxon>
        <taxon>Rosales</taxon>
        <taxon>Rhamnaceae</taxon>
        <taxon>Paliureae</taxon>
        <taxon>Ziziphus</taxon>
    </lineage>
</organism>
<feature type="region of interest" description="Disordered" evidence="7">
    <location>
        <begin position="243"/>
        <end position="271"/>
    </location>
</feature>
<dbReference type="Pfam" id="PF00069">
    <property type="entry name" value="Pkinase"/>
    <property type="match status" value="1"/>
</dbReference>
<gene>
    <name evidence="10" type="ORF">FEM48_Zijuj06G0052400</name>
</gene>
<dbReference type="Proteomes" id="UP000813462">
    <property type="component" value="Unassembled WGS sequence"/>
</dbReference>
<dbReference type="Gene3D" id="1.10.510.10">
    <property type="entry name" value="Transferase(Phosphotransferase) domain 1"/>
    <property type="match status" value="1"/>
</dbReference>
<name>A0A978V7D4_ZIZJJ</name>
<accession>A0A978V7D4</accession>
<dbReference type="InterPro" id="IPR011009">
    <property type="entry name" value="Kinase-like_dom_sf"/>
</dbReference>
<evidence type="ECO:0000313" key="10">
    <source>
        <dbReference type="EMBL" id="KAH7523819.1"/>
    </source>
</evidence>
<comment type="caution">
    <text evidence="10">The sequence shown here is derived from an EMBL/GenBank/DDBJ whole genome shotgun (WGS) entry which is preliminary data.</text>
</comment>
<evidence type="ECO:0000256" key="6">
    <source>
        <dbReference type="ARBA" id="ARBA00023136"/>
    </source>
</evidence>
<feature type="compositionally biased region" description="Low complexity" evidence="7">
    <location>
        <begin position="612"/>
        <end position="626"/>
    </location>
</feature>
<reference evidence="10" key="1">
    <citation type="journal article" date="2021" name="Front. Plant Sci.">
        <title>Chromosome-Scale Genome Assembly for Chinese Sour Jujube and Insights Into Its Genome Evolution and Domestication Signature.</title>
        <authorList>
            <person name="Shen L.-Y."/>
            <person name="Luo H."/>
            <person name="Wang X.-L."/>
            <person name="Wang X.-M."/>
            <person name="Qiu X.-J."/>
            <person name="Liu H."/>
            <person name="Zhou S.-S."/>
            <person name="Jia K.-H."/>
            <person name="Nie S."/>
            <person name="Bao Y.-T."/>
            <person name="Zhang R.-G."/>
            <person name="Yun Q.-Z."/>
            <person name="Chai Y.-H."/>
            <person name="Lu J.-Y."/>
            <person name="Li Y."/>
            <person name="Zhao S.-W."/>
            <person name="Mao J.-F."/>
            <person name="Jia S.-G."/>
            <person name="Mao Y.-M."/>
        </authorList>
    </citation>
    <scope>NUCLEOTIDE SEQUENCE</scope>
    <source>
        <strain evidence="10">AT0</strain>
        <tissue evidence="10">Leaf</tissue>
    </source>
</reference>
<proteinExistence type="predicted"/>
<keyword evidence="5" id="KW-1133">Transmembrane helix</keyword>
<dbReference type="SUPFAM" id="SSF52058">
    <property type="entry name" value="L domain-like"/>
    <property type="match status" value="1"/>
</dbReference>
<sequence length="633" mass="70547">MLTYQIPLSAAFIYLLFLSVSHSNPDIPALLAFRASSDPANSLSSWLNSPDPCSHPWLGVVCDPGSRRVTRLVLENLNLSGSIRPLTYLTHLRLLSLKHNHLSSSSSDSLDLSSWPYLKYLYFSHNCFSGMFPAGISRLRRLRRLELSHNDFSGKIPLTQLTRLSHLITLRLESNSFAGELETVDSYSHTISDFNISSNNLSGNIPDWLSQFPATSFSGNRYLCGKPLPYDCSNLTLRNESMPAGSFDHKNRRRRLGNRAKRGVGTHEKKKTIPGRRDYARKQCGSQELKLKGGEVAGTHSKWTRRGPSESGGGMVIFEGCNGFAKVDDLLKASAEMLGKGIVGTTYKVMVDDGDAMVVKRVRDMGRKRDIDGRLGDIGGLRHTNIVSLRAYHRSPSELLLVYDFLPNGSLHQHLHGNRGPGRIPLDWTTRLKLASGAAKGVAFLHDHHKFRVYHGHLTSSSIIVDNFGNACIADVGLHQLLRLSFSSTNAYTAPELLLNNSGSSLRKFTQKCDVYSFGVVLLEMLTGKMVTEVDGETSLVKWFQSVGREEWTWEVLDFELLRYKDMEEEMVALLQVALLCLSPLPKHRPTMSMVHRMIEDVRTKGRNSILEDLSSPDGSSPLSESTPKFISS</sequence>
<dbReference type="PROSITE" id="PS50011">
    <property type="entry name" value="PROTEIN_KINASE_DOM"/>
    <property type="match status" value="1"/>
</dbReference>
<dbReference type="InterPro" id="IPR000719">
    <property type="entry name" value="Prot_kinase_dom"/>
</dbReference>
<evidence type="ECO:0000256" key="2">
    <source>
        <dbReference type="ARBA" id="ARBA00022614"/>
    </source>
</evidence>
<keyword evidence="4" id="KW-0677">Repeat</keyword>
<keyword evidence="3" id="KW-0812">Transmembrane</keyword>
<dbReference type="Gene3D" id="3.80.10.10">
    <property type="entry name" value="Ribonuclease Inhibitor"/>
    <property type="match status" value="2"/>
</dbReference>
<keyword evidence="2" id="KW-0433">Leucine-rich repeat</keyword>
<evidence type="ECO:0000256" key="1">
    <source>
        <dbReference type="ARBA" id="ARBA00004370"/>
    </source>
</evidence>
<dbReference type="EMBL" id="JAEACU010000006">
    <property type="protein sequence ID" value="KAH7523819.1"/>
    <property type="molecule type" value="Genomic_DNA"/>
</dbReference>
<dbReference type="Pfam" id="PF13855">
    <property type="entry name" value="LRR_8"/>
    <property type="match status" value="1"/>
</dbReference>
<dbReference type="InterPro" id="IPR001611">
    <property type="entry name" value="Leu-rich_rpt"/>
</dbReference>
<evidence type="ECO:0000256" key="5">
    <source>
        <dbReference type="ARBA" id="ARBA00022989"/>
    </source>
</evidence>
<dbReference type="GO" id="GO:0016020">
    <property type="term" value="C:membrane"/>
    <property type="evidence" value="ECO:0007669"/>
    <property type="project" value="UniProtKB-SubCell"/>
</dbReference>
<evidence type="ECO:0000256" key="8">
    <source>
        <dbReference type="SAM" id="SignalP"/>
    </source>
</evidence>
<evidence type="ECO:0000256" key="7">
    <source>
        <dbReference type="SAM" id="MobiDB-lite"/>
    </source>
</evidence>
<keyword evidence="6" id="KW-0472">Membrane</keyword>
<dbReference type="PANTHER" id="PTHR48007:SF53">
    <property type="entry name" value="OS01G0711200 PROTEIN"/>
    <property type="match status" value="1"/>
</dbReference>
<evidence type="ECO:0000256" key="4">
    <source>
        <dbReference type="ARBA" id="ARBA00022737"/>
    </source>
</evidence>
<evidence type="ECO:0000256" key="3">
    <source>
        <dbReference type="ARBA" id="ARBA00022692"/>
    </source>
</evidence>
<dbReference type="Pfam" id="PF08263">
    <property type="entry name" value="LRRNT_2"/>
    <property type="match status" value="1"/>
</dbReference>
<dbReference type="GO" id="GO:0005524">
    <property type="term" value="F:ATP binding"/>
    <property type="evidence" value="ECO:0007669"/>
    <property type="project" value="InterPro"/>
</dbReference>
<dbReference type="AlphaFoldDB" id="A0A978V7D4"/>
<feature type="compositionally biased region" description="Basic residues" evidence="7">
    <location>
        <begin position="250"/>
        <end position="271"/>
    </location>
</feature>
<comment type="subcellular location">
    <subcellularLocation>
        <location evidence="1">Membrane</location>
    </subcellularLocation>
</comment>
<dbReference type="InterPro" id="IPR032675">
    <property type="entry name" value="LRR_dom_sf"/>
</dbReference>
<evidence type="ECO:0000259" key="9">
    <source>
        <dbReference type="PROSITE" id="PS50011"/>
    </source>
</evidence>